<dbReference type="PRINTS" id="PR02068">
    <property type="entry name" value="VOPPROTEIN1"/>
</dbReference>
<feature type="signal peptide" evidence="18">
    <location>
        <begin position="1"/>
        <end position="18"/>
    </location>
</feature>
<evidence type="ECO:0000313" key="19">
    <source>
        <dbReference type="EMBL" id="KAL2097600.1"/>
    </source>
</evidence>
<evidence type="ECO:0000256" key="5">
    <source>
        <dbReference type="ARBA" id="ARBA00022729"/>
    </source>
</evidence>
<evidence type="ECO:0000256" key="18">
    <source>
        <dbReference type="SAM" id="SignalP"/>
    </source>
</evidence>
<keyword evidence="5 18" id="KW-0732">Signal</keyword>
<keyword evidence="4 17" id="KW-0812">Transmembrane</keyword>
<comment type="caution">
    <text evidence="19">The sequence shown here is derived from an EMBL/GenBank/DDBJ whole genome shotgun (WGS) entry which is preliminary data.</text>
</comment>
<keyword evidence="7 17" id="KW-1133">Transmembrane helix</keyword>
<evidence type="ECO:0000256" key="1">
    <source>
        <dbReference type="ARBA" id="ARBA00004358"/>
    </source>
</evidence>
<dbReference type="EMBL" id="JBHFQA010000006">
    <property type="protein sequence ID" value="KAL2097600.1"/>
    <property type="molecule type" value="Genomic_DNA"/>
</dbReference>
<evidence type="ECO:0000313" key="20">
    <source>
        <dbReference type="Proteomes" id="UP001591681"/>
    </source>
</evidence>
<feature type="compositionally biased region" description="Pro residues" evidence="16">
    <location>
        <begin position="139"/>
        <end position="153"/>
    </location>
</feature>
<evidence type="ECO:0000256" key="13">
    <source>
        <dbReference type="ARBA" id="ARBA00035628"/>
    </source>
</evidence>
<dbReference type="GO" id="GO:0005765">
    <property type="term" value="C:lysosomal membrane"/>
    <property type="evidence" value="ECO:0007669"/>
    <property type="project" value="UniProtKB-SubCell"/>
</dbReference>
<protein>
    <recommendedName>
        <fullName evidence="14">WW domain binding protein VOPP1</fullName>
    </recommendedName>
    <alternativeName>
        <fullName evidence="15">Vesicular, overexpressed in cancer, prosurvival protein 1</fullName>
    </alternativeName>
</protein>
<evidence type="ECO:0000256" key="2">
    <source>
        <dbReference type="ARBA" id="ARBA00004363"/>
    </source>
</evidence>
<gene>
    <name evidence="19" type="ORF">ACEWY4_006807</name>
</gene>
<evidence type="ECO:0000256" key="10">
    <source>
        <dbReference type="ARBA" id="ARBA00023163"/>
    </source>
</evidence>
<keyword evidence="9 17" id="KW-0472">Membrane</keyword>
<dbReference type="AlphaFoldDB" id="A0ABD1KEG8"/>
<dbReference type="GO" id="GO:0031902">
    <property type="term" value="C:late endosome membrane"/>
    <property type="evidence" value="ECO:0007669"/>
    <property type="project" value="UniProtKB-SubCell"/>
</dbReference>
<keyword evidence="6" id="KW-0967">Endosome</keyword>
<proteinExistence type="inferred from homology"/>
<feature type="region of interest" description="Disordered" evidence="16">
    <location>
        <begin position="139"/>
        <end position="163"/>
    </location>
</feature>
<name>A0ABD1KEG8_9TELE</name>
<dbReference type="Proteomes" id="UP001591681">
    <property type="component" value="Unassembled WGS sequence"/>
</dbReference>
<comment type="similarity">
    <text evidence="3">Belongs to the VOPP1/ECOP family.</text>
</comment>
<evidence type="ECO:0000256" key="12">
    <source>
        <dbReference type="ARBA" id="ARBA00023329"/>
    </source>
</evidence>
<feature type="transmembrane region" description="Helical" evidence="17">
    <location>
        <begin position="58"/>
        <end position="78"/>
    </location>
</feature>
<evidence type="ECO:0000256" key="9">
    <source>
        <dbReference type="ARBA" id="ARBA00023136"/>
    </source>
</evidence>
<sequence>MKAVALVIITIWFNKCAADKKYCWYFEGGYPIYFICRSYEDCCDTQCCVRALSIQKIWYFWLLLLLAILLCCGVGLLFRRRIYASAIPDEAPFNVSFTRHPVTATGLPEPDLHGYSGTQGILFSPPYPGPHALHISMPYSPPPAYSSQPPPPYEQAMMDSQKK</sequence>
<evidence type="ECO:0000256" key="6">
    <source>
        <dbReference type="ARBA" id="ARBA00022753"/>
    </source>
</evidence>
<organism evidence="19 20">
    <name type="scientific">Coilia grayii</name>
    <name type="common">Gray's grenadier anchovy</name>
    <dbReference type="NCBI Taxonomy" id="363190"/>
    <lineage>
        <taxon>Eukaryota</taxon>
        <taxon>Metazoa</taxon>
        <taxon>Chordata</taxon>
        <taxon>Craniata</taxon>
        <taxon>Vertebrata</taxon>
        <taxon>Euteleostomi</taxon>
        <taxon>Actinopterygii</taxon>
        <taxon>Neopterygii</taxon>
        <taxon>Teleostei</taxon>
        <taxon>Clupei</taxon>
        <taxon>Clupeiformes</taxon>
        <taxon>Clupeoidei</taxon>
        <taxon>Engraulidae</taxon>
        <taxon>Coilinae</taxon>
        <taxon>Coilia</taxon>
    </lineage>
</organism>
<dbReference type="InterPro" id="IPR026229">
    <property type="entry name" value="VOPP1"/>
</dbReference>
<reference evidence="19 20" key="1">
    <citation type="submission" date="2024-09" db="EMBL/GenBank/DDBJ databases">
        <title>A chromosome-level genome assembly of Gray's grenadier anchovy, Coilia grayii.</title>
        <authorList>
            <person name="Fu Z."/>
        </authorList>
    </citation>
    <scope>NUCLEOTIDE SEQUENCE [LARGE SCALE GENOMIC DNA]</scope>
    <source>
        <strain evidence="19">G4</strain>
        <tissue evidence="19">Muscle</tissue>
    </source>
</reference>
<keyword evidence="8" id="KW-0805">Transcription regulation</keyword>
<evidence type="ECO:0000256" key="3">
    <source>
        <dbReference type="ARBA" id="ARBA00006655"/>
    </source>
</evidence>
<evidence type="ECO:0000256" key="16">
    <source>
        <dbReference type="SAM" id="MobiDB-lite"/>
    </source>
</evidence>
<evidence type="ECO:0000256" key="4">
    <source>
        <dbReference type="ARBA" id="ARBA00022692"/>
    </source>
</evidence>
<comment type="subcellular location">
    <subcellularLocation>
        <location evidence="1">Cytoplasmic vesicle membrane</location>
        <topology evidence="1">Single-pass type I membrane protein</topology>
    </subcellularLocation>
    <subcellularLocation>
        <location evidence="13">Late endosome membrane</location>
        <topology evidence="13">Single-pass membrane protein</topology>
    </subcellularLocation>
    <subcellularLocation>
        <location evidence="2">Lysosome membrane</location>
        <topology evidence="2">Single-pass membrane protein</topology>
    </subcellularLocation>
</comment>
<keyword evidence="11" id="KW-0458">Lysosome</keyword>
<evidence type="ECO:0000256" key="17">
    <source>
        <dbReference type="SAM" id="Phobius"/>
    </source>
</evidence>
<keyword evidence="20" id="KW-1185">Reference proteome</keyword>
<accession>A0ABD1KEG8</accession>
<evidence type="ECO:0000256" key="14">
    <source>
        <dbReference type="ARBA" id="ARBA00035708"/>
    </source>
</evidence>
<evidence type="ECO:0000256" key="15">
    <source>
        <dbReference type="ARBA" id="ARBA00035715"/>
    </source>
</evidence>
<evidence type="ECO:0000256" key="8">
    <source>
        <dbReference type="ARBA" id="ARBA00023015"/>
    </source>
</evidence>
<dbReference type="PANTHER" id="PTHR14971:SF2">
    <property type="entry name" value="VESICULAR, OVEREXPRESSED IN CANCER, PROSURVIVAL PROTEIN 1"/>
    <property type="match status" value="1"/>
</dbReference>
<keyword evidence="10" id="KW-0804">Transcription</keyword>
<evidence type="ECO:0000256" key="7">
    <source>
        <dbReference type="ARBA" id="ARBA00022989"/>
    </source>
</evidence>
<feature type="chain" id="PRO_5044778955" description="WW domain binding protein VOPP1" evidence="18">
    <location>
        <begin position="19"/>
        <end position="163"/>
    </location>
</feature>
<evidence type="ECO:0000256" key="11">
    <source>
        <dbReference type="ARBA" id="ARBA00023228"/>
    </source>
</evidence>
<dbReference type="PANTHER" id="PTHR14971">
    <property type="entry name" value="VESICULAR, OVEREXPRESSED IN CANCER, PROSURVIVAL PROTEIN 1"/>
    <property type="match status" value="1"/>
</dbReference>
<keyword evidence="12" id="KW-0968">Cytoplasmic vesicle</keyword>